<dbReference type="AlphaFoldDB" id="A0A5C6AUZ4"/>
<evidence type="ECO:0000313" key="2">
    <source>
        <dbReference type="Proteomes" id="UP000320735"/>
    </source>
</evidence>
<reference evidence="1 2" key="1">
    <citation type="submission" date="2019-02" db="EMBL/GenBank/DDBJ databases">
        <title>Deep-cultivation of Planctomycetes and their phenomic and genomic characterization uncovers novel biology.</title>
        <authorList>
            <person name="Wiegand S."/>
            <person name="Jogler M."/>
            <person name="Boedeker C."/>
            <person name="Pinto D."/>
            <person name="Vollmers J."/>
            <person name="Rivas-Marin E."/>
            <person name="Kohn T."/>
            <person name="Peeters S.H."/>
            <person name="Heuer A."/>
            <person name="Rast P."/>
            <person name="Oberbeckmann S."/>
            <person name="Bunk B."/>
            <person name="Jeske O."/>
            <person name="Meyerdierks A."/>
            <person name="Storesund J.E."/>
            <person name="Kallscheuer N."/>
            <person name="Luecker S."/>
            <person name="Lage O.M."/>
            <person name="Pohl T."/>
            <person name="Merkel B.J."/>
            <person name="Hornburger P."/>
            <person name="Mueller R.-W."/>
            <person name="Bruemmer F."/>
            <person name="Labrenz M."/>
            <person name="Spormann A.M."/>
            <person name="Op Den Camp H."/>
            <person name="Overmann J."/>
            <person name="Amann R."/>
            <person name="Jetten M.S.M."/>
            <person name="Mascher T."/>
            <person name="Medema M.H."/>
            <person name="Devos D.P."/>
            <person name="Kaster A.-K."/>
            <person name="Ovreas L."/>
            <person name="Rohde M."/>
            <person name="Galperin M.Y."/>
            <person name="Jogler C."/>
        </authorList>
    </citation>
    <scope>NUCLEOTIDE SEQUENCE [LARGE SCALE GENOMIC DNA]</scope>
    <source>
        <strain evidence="1 2">CA54</strain>
    </source>
</reference>
<accession>A0A5C6AUZ4</accession>
<dbReference type="GO" id="GO:0005737">
    <property type="term" value="C:cytoplasm"/>
    <property type="evidence" value="ECO:0007669"/>
    <property type="project" value="TreeGrafter"/>
</dbReference>
<dbReference type="InterPro" id="IPR023401">
    <property type="entry name" value="ODC_N"/>
</dbReference>
<dbReference type="InterPro" id="IPR023866">
    <property type="entry name" value="SbnB"/>
</dbReference>
<dbReference type="Proteomes" id="UP000320735">
    <property type="component" value="Unassembled WGS sequence"/>
</dbReference>
<dbReference type="PANTHER" id="PTHR13812:SF19">
    <property type="entry name" value="KETIMINE REDUCTASE MU-CRYSTALLIN"/>
    <property type="match status" value="1"/>
</dbReference>
<dbReference type="InterPro" id="IPR003462">
    <property type="entry name" value="ODC_Mu_crystall"/>
</dbReference>
<dbReference type="GO" id="GO:0016639">
    <property type="term" value="F:oxidoreductase activity, acting on the CH-NH2 group of donors, NAD or NADP as acceptor"/>
    <property type="evidence" value="ECO:0007669"/>
    <property type="project" value="InterPro"/>
</dbReference>
<dbReference type="GO" id="GO:0019290">
    <property type="term" value="P:siderophore biosynthetic process"/>
    <property type="evidence" value="ECO:0007669"/>
    <property type="project" value="InterPro"/>
</dbReference>
<dbReference type="Gene3D" id="3.40.50.720">
    <property type="entry name" value="NAD(P)-binding Rossmann-like Domain"/>
    <property type="match status" value="1"/>
</dbReference>
<sequence length="338" mass="36083">MSDSLLVLTAEDVKALLEGREREVIDSVRLAYETHAIGQSSLPQSNFLHFPDKPRDRIIALPAFLGGSEPVAGIKWIASFPENVEQGMERASAVMVLNSVDTGRPDVLLEGSLISARRTAASAALAARHLAYPEETESIGMVGCGVINREILRFLMAMSGPPRRLLVFDTDPPRAASFLKECDSLCPGVEGVLAGRLEEITAECRLVSFATTALAPYVGPEIQFQPGSTILHVSLRDLKPEVILAADNIVDDVNHVCRAETSVHLAEQQSGSRAFIRCTLADVLLGTAPPRHGAEGVTVFSPFGLGVLDLAVGRLVRNLADAAGVGMRVSGFLPGRGE</sequence>
<dbReference type="SUPFAM" id="SSF51735">
    <property type="entry name" value="NAD(P)-binding Rossmann-fold domains"/>
    <property type="match status" value="1"/>
</dbReference>
<name>A0A5C6AUZ4_9PLAN</name>
<dbReference type="OrthoDB" id="9792005at2"/>
<proteinExistence type="predicted"/>
<dbReference type="PIRSF" id="PIRSF001439">
    <property type="entry name" value="CryM"/>
    <property type="match status" value="1"/>
</dbReference>
<comment type="caution">
    <text evidence="1">The sequence shown here is derived from an EMBL/GenBank/DDBJ whole genome shotgun (WGS) entry which is preliminary data.</text>
</comment>
<organism evidence="1 2">
    <name type="scientific">Symmachiella macrocystis</name>
    <dbReference type="NCBI Taxonomy" id="2527985"/>
    <lineage>
        <taxon>Bacteria</taxon>
        <taxon>Pseudomonadati</taxon>
        <taxon>Planctomycetota</taxon>
        <taxon>Planctomycetia</taxon>
        <taxon>Planctomycetales</taxon>
        <taxon>Planctomycetaceae</taxon>
        <taxon>Symmachiella</taxon>
    </lineage>
</organism>
<dbReference type="PANTHER" id="PTHR13812">
    <property type="entry name" value="KETIMINE REDUCTASE MU-CRYSTALLIN"/>
    <property type="match status" value="1"/>
</dbReference>
<evidence type="ECO:0000313" key="1">
    <source>
        <dbReference type="EMBL" id="TWU03029.1"/>
    </source>
</evidence>
<dbReference type="NCBIfam" id="TIGR03944">
    <property type="entry name" value="dehyd_SbnB_fam"/>
    <property type="match status" value="1"/>
</dbReference>
<dbReference type="EMBL" id="SJPP01000006">
    <property type="protein sequence ID" value="TWU03029.1"/>
    <property type="molecule type" value="Genomic_DNA"/>
</dbReference>
<gene>
    <name evidence="1" type="ORF">CA54_61130</name>
</gene>
<keyword evidence="2" id="KW-1185">Reference proteome</keyword>
<dbReference type="InterPro" id="IPR036291">
    <property type="entry name" value="NAD(P)-bd_dom_sf"/>
</dbReference>
<dbReference type="Pfam" id="PF02423">
    <property type="entry name" value="OCD_Mu_crystall"/>
    <property type="match status" value="1"/>
</dbReference>
<dbReference type="Gene3D" id="3.30.1780.10">
    <property type="entry name" value="ornithine cyclodeaminase, domain 1"/>
    <property type="match status" value="1"/>
</dbReference>
<dbReference type="RefSeq" id="WP_146374491.1">
    <property type="nucleotide sequence ID" value="NZ_SJPP01000006.1"/>
</dbReference>
<protein>
    <submittedName>
        <fullName evidence="1">Alanine dehydrogenase</fullName>
    </submittedName>
</protein>